<keyword evidence="1" id="KW-0805">Transcription regulation</keyword>
<evidence type="ECO:0000256" key="3">
    <source>
        <dbReference type="ARBA" id="ARBA00023163"/>
    </source>
</evidence>
<dbReference type="EMBL" id="WMQE01000003">
    <property type="protein sequence ID" value="MTK20294.1"/>
    <property type="molecule type" value="Genomic_DNA"/>
</dbReference>
<gene>
    <name evidence="4" type="ORF">GMA92_02420</name>
</gene>
<keyword evidence="3" id="KW-0804">Transcription</keyword>
<dbReference type="PANTHER" id="PTHR33154:SF33">
    <property type="entry name" value="TRANSCRIPTIONAL REPRESSOR SDPR"/>
    <property type="match status" value="1"/>
</dbReference>
<dbReference type="Pfam" id="PF01022">
    <property type="entry name" value="HTH_5"/>
    <property type="match status" value="1"/>
</dbReference>
<comment type="caution">
    <text evidence="4">The sequence shown here is derived from an EMBL/GenBank/DDBJ whole genome shotgun (WGS) entry which is preliminary data.</text>
</comment>
<evidence type="ECO:0000256" key="1">
    <source>
        <dbReference type="ARBA" id="ARBA00023015"/>
    </source>
</evidence>
<dbReference type="InterPro" id="IPR051081">
    <property type="entry name" value="HTH_MetalResp_TranReg"/>
</dbReference>
<dbReference type="OrthoDB" id="9798835at2"/>
<dbReference type="InterPro" id="IPR001845">
    <property type="entry name" value="HTH_ArsR_DNA-bd_dom"/>
</dbReference>
<name>A0A173T985_9FIRM</name>
<dbReference type="InterPro" id="IPR036390">
    <property type="entry name" value="WH_DNA-bd_sf"/>
</dbReference>
<evidence type="ECO:0000313" key="4">
    <source>
        <dbReference type="EMBL" id="MTK20294.1"/>
    </source>
</evidence>
<reference evidence="4 5" key="1">
    <citation type="journal article" date="2019" name="Nat. Med.">
        <title>A library of human gut bacterial isolates paired with longitudinal multiomics data enables mechanistic microbiome research.</title>
        <authorList>
            <person name="Poyet M."/>
            <person name="Groussin M."/>
            <person name="Gibbons S.M."/>
            <person name="Avila-Pacheco J."/>
            <person name="Jiang X."/>
            <person name="Kearney S.M."/>
            <person name="Perrotta A.R."/>
            <person name="Berdy B."/>
            <person name="Zhao S."/>
            <person name="Lieberman T.D."/>
            <person name="Swanson P.K."/>
            <person name="Smith M."/>
            <person name="Roesemann S."/>
            <person name="Alexander J.E."/>
            <person name="Rich S.A."/>
            <person name="Livny J."/>
            <person name="Vlamakis H."/>
            <person name="Clish C."/>
            <person name="Bullock K."/>
            <person name="Deik A."/>
            <person name="Scott J."/>
            <person name="Pierce K.A."/>
            <person name="Xavier R.J."/>
            <person name="Alm E.J."/>
        </authorList>
    </citation>
    <scope>NUCLEOTIDE SEQUENCE [LARGE SCALE GENOMIC DNA]</scope>
    <source>
        <strain evidence="4 5">BIOML-A198</strain>
    </source>
</reference>
<dbReference type="PRINTS" id="PR00778">
    <property type="entry name" value="HTHARSR"/>
</dbReference>
<dbReference type="InterPro" id="IPR011991">
    <property type="entry name" value="ArsR-like_HTH"/>
</dbReference>
<dbReference type="AlphaFoldDB" id="A0A173T985"/>
<dbReference type="RefSeq" id="WP_006783955.1">
    <property type="nucleotide sequence ID" value="NZ_CABJBH010000002.1"/>
</dbReference>
<dbReference type="Gene3D" id="1.10.10.10">
    <property type="entry name" value="Winged helix-like DNA-binding domain superfamily/Winged helix DNA-binding domain"/>
    <property type="match status" value="1"/>
</dbReference>
<dbReference type="GO" id="GO:0003700">
    <property type="term" value="F:DNA-binding transcription factor activity"/>
    <property type="evidence" value="ECO:0007669"/>
    <property type="project" value="InterPro"/>
</dbReference>
<dbReference type="PANTHER" id="PTHR33154">
    <property type="entry name" value="TRANSCRIPTIONAL REGULATOR, ARSR FAMILY"/>
    <property type="match status" value="1"/>
</dbReference>
<dbReference type="NCBIfam" id="NF033788">
    <property type="entry name" value="HTH_metalloreg"/>
    <property type="match status" value="1"/>
</dbReference>
<evidence type="ECO:0000256" key="2">
    <source>
        <dbReference type="ARBA" id="ARBA00023125"/>
    </source>
</evidence>
<keyword evidence="2" id="KW-0238">DNA-binding</keyword>
<dbReference type="Proteomes" id="UP000487649">
    <property type="component" value="Unassembled WGS sequence"/>
</dbReference>
<dbReference type="GeneID" id="60058472"/>
<dbReference type="GO" id="GO:0003677">
    <property type="term" value="F:DNA binding"/>
    <property type="evidence" value="ECO:0007669"/>
    <property type="project" value="UniProtKB-KW"/>
</dbReference>
<dbReference type="PROSITE" id="PS50987">
    <property type="entry name" value="HTH_ARSR_2"/>
    <property type="match status" value="1"/>
</dbReference>
<protein>
    <submittedName>
        <fullName evidence="4">Metalloregulator ArsR/SmtB family transcription factor</fullName>
    </submittedName>
</protein>
<organism evidence="4 5">
    <name type="scientific">Turicibacter sanguinis</name>
    <dbReference type="NCBI Taxonomy" id="154288"/>
    <lineage>
        <taxon>Bacteria</taxon>
        <taxon>Bacillati</taxon>
        <taxon>Bacillota</taxon>
        <taxon>Erysipelotrichia</taxon>
        <taxon>Erysipelotrichales</taxon>
        <taxon>Turicibacteraceae</taxon>
        <taxon>Turicibacter</taxon>
    </lineage>
</organism>
<dbReference type="SMART" id="SM00418">
    <property type="entry name" value="HTH_ARSR"/>
    <property type="match status" value="1"/>
</dbReference>
<dbReference type="CDD" id="cd00090">
    <property type="entry name" value="HTH_ARSR"/>
    <property type="match status" value="1"/>
</dbReference>
<accession>A0A173T985</accession>
<sequence length="96" mass="11002">MSKEEMIVDLFKCIGNPTRYKILKVLCERPLCVNKLNEAVGYSQPNISQHLKLMRMSGIVTCSKNGMNICYQIADDDIIKLLELAEDIVLKQRNRT</sequence>
<evidence type="ECO:0000313" key="5">
    <source>
        <dbReference type="Proteomes" id="UP000487649"/>
    </source>
</evidence>
<proteinExistence type="predicted"/>
<dbReference type="InterPro" id="IPR036388">
    <property type="entry name" value="WH-like_DNA-bd_sf"/>
</dbReference>
<dbReference type="SUPFAM" id="SSF46785">
    <property type="entry name" value="Winged helix' DNA-binding domain"/>
    <property type="match status" value="1"/>
</dbReference>